<sequence length="446" mass="50828">MSRLTPNGLPSIRESNSLLISGGSLAIHRFSPSRRMFCLLTAFDFLFTLVAWVIYSHALKEGLWLSFDTEVAHYKFKSSLFDLLLLSLWRMVVLLLAYALFVSRKWYTIAVVTTVSTAFVVVKVFFYNFDDSKGHPMDFVLVTMSLVLCWIETWVLDFKVIPSENEVEQRSNAGSLETTAGERRPLLGENYTGIYNTRTWLSEHASFYTPHGSRPGTPYESDDDGSDFPTSIQDKEFQRKAKDTFDTALQLLTMEDNTWNLEKAQDGITISSHLSKETGKLFKAQCIVDARPKDVFTRIVLQVEDGPKWNDSIAECRMYIFPRQGPPVLVTRDFVNLRHWQKRGNAYVSCNVSVEFDKMPPVKPHIRGTNHPGGWCFAEKDGCRNKTDFMMVVNTDLKGWLPQYLIDQAMTGVLFGTAQSLRRYVHQSLILSTDSNLQEEKSLAVS</sequence>
<protein>
    <recommendedName>
        <fullName evidence="9">StAR-related lipid transfer protein 3</fullName>
    </recommendedName>
</protein>
<dbReference type="Pfam" id="PF10457">
    <property type="entry name" value="MENTAL"/>
    <property type="match status" value="1"/>
</dbReference>
<organism evidence="7 8">
    <name type="scientific">Nematostella vectensis</name>
    <name type="common">Starlet sea anemone</name>
    <dbReference type="NCBI Taxonomy" id="45351"/>
    <lineage>
        <taxon>Eukaryota</taxon>
        <taxon>Metazoa</taxon>
        <taxon>Cnidaria</taxon>
        <taxon>Anthozoa</taxon>
        <taxon>Hexacorallia</taxon>
        <taxon>Actiniaria</taxon>
        <taxon>Edwardsiidae</taxon>
        <taxon>Nematostella</taxon>
    </lineage>
</organism>
<dbReference type="InterPro" id="IPR019498">
    <property type="entry name" value="MENTAL"/>
</dbReference>
<keyword evidence="8" id="KW-1185">Reference proteome</keyword>
<dbReference type="PANTHER" id="PTHR46121:SF4">
    <property type="entry name" value="STEROIDOGENIC ACUTE REGULATORY PROTEIN-LIKE"/>
    <property type="match status" value="1"/>
</dbReference>
<dbReference type="GO" id="GO:0140284">
    <property type="term" value="C:endoplasmic reticulum-endosome membrane contact site"/>
    <property type="evidence" value="ECO:0000318"/>
    <property type="project" value="GO_Central"/>
</dbReference>
<dbReference type="OMA" id="VCITCCD"/>
<dbReference type="PANTHER" id="PTHR46121">
    <property type="entry name" value="STEROIDOGENIC ACUTE REGULATORY PROTEIN-LIKE"/>
    <property type="match status" value="1"/>
</dbReference>
<feature type="transmembrane region" description="Helical" evidence="4">
    <location>
        <begin position="106"/>
        <end position="127"/>
    </location>
</feature>
<dbReference type="InterPro" id="IPR023393">
    <property type="entry name" value="START-like_dom_sf"/>
</dbReference>
<dbReference type="PhylomeDB" id="A7RY23"/>
<evidence type="ECO:0000259" key="5">
    <source>
        <dbReference type="PROSITE" id="PS50848"/>
    </source>
</evidence>
<feature type="domain" description="START" evidence="5">
    <location>
        <begin position="230"/>
        <end position="430"/>
    </location>
</feature>
<gene>
    <name evidence="7" type="ORF">NEMVEDRAFT_v1g241470</name>
</gene>
<dbReference type="GO" id="GO:0099044">
    <property type="term" value="P:vesicle tethering to endoplasmic reticulum"/>
    <property type="evidence" value="ECO:0000318"/>
    <property type="project" value="GO_Central"/>
</dbReference>
<evidence type="ECO:0000256" key="4">
    <source>
        <dbReference type="SAM" id="Phobius"/>
    </source>
</evidence>
<dbReference type="EMBL" id="DS469552">
    <property type="protein sequence ID" value="EDO43620.1"/>
    <property type="molecule type" value="Genomic_DNA"/>
</dbReference>
<feature type="transmembrane region" description="Helical" evidence="4">
    <location>
        <begin position="79"/>
        <end position="101"/>
    </location>
</feature>
<dbReference type="AlphaFoldDB" id="A7RY23"/>
<reference evidence="7 8" key="1">
    <citation type="journal article" date="2007" name="Science">
        <title>Sea anemone genome reveals ancestral eumetazoan gene repertoire and genomic organization.</title>
        <authorList>
            <person name="Putnam N.H."/>
            <person name="Srivastava M."/>
            <person name="Hellsten U."/>
            <person name="Dirks B."/>
            <person name="Chapman J."/>
            <person name="Salamov A."/>
            <person name="Terry A."/>
            <person name="Shapiro H."/>
            <person name="Lindquist E."/>
            <person name="Kapitonov V.V."/>
            <person name="Jurka J."/>
            <person name="Genikhovich G."/>
            <person name="Grigoriev I.V."/>
            <person name="Lucas S.M."/>
            <person name="Steele R.E."/>
            <person name="Finnerty J.R."/>
            <person name="Technau U."/>
            <person name="Martindale M.Q."/>
            <person name="Rokhsar D.S."/>
        </authorList>
    </citation>
    <scope>NUCLEOTIDE SEQUENCE [LARGE SCALE GENOMIC DNA]</scope>
    <source>
        <strain evidence="8">CH2 X CH6</strain>
    </source>
</reference>
<evidence type="ECO:0000256" key="1">
    <source>
        <dbReference type="ARBA" id="ARBA00004141"/>
    </source>
</evidence>
<dbReference type="STRING" id="45351.A7RY23"/>
<feature type="domain" description="MENTAL" evidence="6">
    <location>
        <begin position="30"/>
        <end position="204"/>
    </location>
</feature>
<name>A7RY23_NEMVE</name>
<dbReference type="SMART" id="SM00234">
    <property type="entry name" value="START"/>
    <property type="match status" value="1"/>
</dbReference>
<evidence type="ECO:0000256" key="2">
    <source>
        <dbReference type="ARBA" id="ARBA00022692"/>
    </source>
</evidence>
<feature type="transmembrane region" description="Helical" evidence="4">
    <location>
        <begin position="37"/>
        <end position="59"/>
    </location>
</feature>
<dbReference type="HOGENOM" id="CLU_033480_1_0_1"/>
<proteinExistence type="predicted"/>
<dbReference type="SUPFAM" id="SSF55961">
    <property type="entry name" value="Bet v1-like"/>
    <property type="match status" value="1"/>
</dbReference>
<dbReference type="GO" id="GO:0031902">
    <property type="term" value="C:late endosome membrane"/>
    <property type="evidence" value="ECO:0000318"/>
    <property type="project" value="GO_Central"/>
</dbReference>
<dbReference type="PROSITE" id="PS51439">
    <property type="entry name" value="MENTAL"/>
    <property type="match status" value="1"/>
</dbReference>
<dbReference type="InParanoid" id="A7RY23"/>
<dbReference type="PROSITE" id="PS50848">
    <property type="entry name" value="START"/>
    <property type="match status" value="1"/>
</dbReference>
<keyword evidence="4" id="KW-1133">Transmembrane helix</keyword>
<evidence type="ECO:0000313" key="8">
    <source>
        <dbReference type="Proteomes" id="UP000001593"/>
    </source>
</evidence>
<dbReference type="Proteomes" id="UP000001593">
    <property type="component" value="Unassembled WGS sequence"/>
</dbReference>
<keyword evidence="2 4" id="KW-0812">Transmembrane</keyword>
<dbReference type="InterPro" id="IPR002913">
    <property type="entry name" value="START_lipid-bd_dom"/>
</dbReference>
<dbReference type="Pfam" id="PF01852">
    <property type="entry name" value="START"/>
    <property type="match status" value="1"/>
</dbReference>
<keyword evidence="3 4" id="KW-0472">Membrane</keyword>
<evidence type="ECO:0000256" key="3">
    <source>
        <dbReference type="ARBA" id="ARBA00023136"/>
    </source>
</evidence>
<dbReference type="GO" id="GO:0008289">
    <property type="term" value="F:lipid binding"/>
    <property type="evidence" value="ECO:0007669"/>
    <property type="project" value="InterPro"/>
</dbReference>
<accession>A7RY23</accession>
<evidence type="ECO:0000313" key="7">
    <source>
        <dbReference type="EMBL" id="EDO43620.1"/>
    </source>
</evidence>
<evidence type="ECO:0000259" key="6">
    <source>
        <dbReference type="PROSITE" id="PS51439"/>
    </source>
</evidence>
<dbReference type="Gene3D" id="3.30.530.20">
    <property type="match status" value="1"/>
</dbReference>
<comment type="subcellular location">
    <subcellularLocation>
        <location evidence="1">Membrane</location>
        <topology evidence="1">Multi-pass membrane protein</topology>
    </subcellularLocation>
</comment>
<evidence type="ECO:0008006" key="9">
    <source>
        <dbReference type="Google" id="ProtNLM"/>
    </source>
</evidence>
<dbReference type="InterPro" id="IPR051869">
    <property type="entry name" value="STARD3"/>
</dbReference>
<dbReference type="eggNOG" id="KOG3845">
    <property type="taxonomic scope" value="Eukaryota"/>
</dbReference>